<dbReference type="EMBL" id="JBHRZT010000043">
    <property type="protein sequence ID" value="MFC3883741.1"/>
    <property type="molecule type" value="Genomic_DNA"/>
</dbReference>
<evidence type="ECO:0000313" key="1">
    <source>
        <dbReference type="EMBL" id="MFC3883741.1"/>
    </source>
</evidence>
<organism evidence="1 2">
    <name type="scientific">Bacillus songklensis</name>
    <dbReference type="NCBI Taxonomy" id="1069116"/>
    <lineage>
        <taxon>Bacteria</taxon>
        <taxon>Bacillati</taxon>
        <taxon>Bacillota</taxon>
        <taxon>Bacilli</taxon>
        <taxon>Bacillales</taxon>
        <taxon>Bacillaceae</taxon>
        <taxon>Bacillus</taxon>
    </lineage>
</organism>
<evidence type="ECO:0000313" key="2">
    <source>
        <dbReference type="Proteomes" id="UP001595752"/>
    </source>
</evidence>
<name>A0ABV8B3D1_9BACI</name>
<accession>A0ABV8B3D1</accession>
<gene>
    <name evidence="1" type="ORF">ACFOU2_09610</name>
</gene>
<comment type="caution">
    <text evidence="1">The sequence shown here is derived from an EMBL/GenBank/DDBJ whole genome shotgun (WGS) entry which is preliminary data.</text>
</comment>
<protein>
    <submittedName>
        <fullName evidence="1">Uncharacterized protein</fullName>
    </submittedName>
</protein>
<keyword evidence="2" id="KW-1185">Reference proteome</keyword>
<dbReference type="RefSeq" id="WP_377914521.1">
    <property type="nucleotide sequence ID" value="NZ_JBHRZT010000043.1"/>
</dbReference>
<proteinExistence type="predicted"/>
<reference evidence="2" key="1">
    <citation type="journal article" date="2019" name="Int. J. Syst. Evol. Microbiol.">
        <title>The Global Catalogue of Microorganisms (GCM) 10K type strain sequencing project: providing services to taxonomists for standard genome sequencing and annotation.</title>
        <authorList>
            <consortium name="The Broad Institute Genomics Platform"/>
            <consortium name="The Broad Institute Genome Sequencing Center for Infectious Disease"/>
            <person name="Wu L."/>
            <person name="Ma J."/>
        </authorList>
    </citation>
    <scope>NUCLEOTIDE SEQUENCE [LARGE SCALE GENOMIC DNA]</scope>
    <source>
        <strain evidence="2">CCUG 61889</strain>
    </source>
</reference>
<sequence length="92" mass="11016">MTTYQAGNTVRLAAEFKDWDGENVDPETIKLIIYDYRYNKLDEREIQTENRTSIGAYYYDYIFNEGEFIYEWLATINRTPSLIRKRISVKTI</sequence>
<dbReference type="Proteomes" id="UP001595752">
    <property type="component" value="Unassembled WGS sequence"/>
</dbReference>